<dbReference type="GeneID" id="113696713"/>
<accession>A0A6P6T0Q6</accession>
<reference evidence="3" key="2">
    <citation type="submission" date="2025-08" db="UniProtKB">
        <authorList>
            <consortium name="RefSeq"/>
        </authorList>
    </citation>
    <scope>IDENTIFICATION</scope>
    <source>
        <tissue evidence="3">Leaves</tissue>
    </source>
</reference>
<dbReference type="PANTHER" id="PTHR33710">
    <property type="entry name" value="BNAC02G09200D PROTEIN"/>
    <property type="match status" value="1"/>
</dbReference>
<gene>
    <name evidence="3" type="primary">LOC113696713</name>
</gene>
<dbReference type="SUPFAM" id="SSF56219">
    <property type="entry name" value="DNase I-like"/>
    <property type="match status" value="1"/>
</dbReference>
<evidence type="ECO:0000313" key="2">
    <source>
        <dbReference type="Proteomes" id="UP001652660"/>
    </source>
</evidence>
<name>A0A6P6T0Q6_COFAR</name>
<dbReference type="Proteomes" id="UP001652660">
    <property type="component" value="Chromosome 6e"/>
</dbReference>
<feature type="domain" description="Endonuclease/exonuclease/phosphatase" evidence="1">
    <location>
        <begin position="54"/>
        <end position="184"/>
    </location>
</feature>
<dbReference type="AlphaFoldDB" id="A0A6P6T0Q6"/>
<dbReference type="InterPro" id="IPR005135">
    <property type="entry name" value="Endo/exonuclease/phosphatase"/>
</dbReference>
<organism evidence="2 3">
    <name type="scientific">Coffea arabica</name>
    <name type="common">Arabian coffee</name>
    <dbReference type="NCBI Taxonomy" id="13443"/>
    <lineage>
        <taxon>Eukaryota</taxon>
        <taxon>Viridiplantae</taxon>
        <taxon>Streptophyta</taxon>
        <taxon>Embryophyta</taxon>
        <taxon>Tracheophyta</taxon>
        <taxon>Spermatophyta</taxon>
        <taxon>Magnoliopsida</taxon>
        <taxon>eudicotyledons</taxon>
        <taxon>Gunneridae</taxon>
        <taxon>Pentapetalae</taxon>
        <taxon>asterids</taxon>
        <taxon>lamiids</taxon>
        <taxon>Gentianales</taxon>
        <taxon>Rubiaceae</taxon>
        <taxon>Ixoroideae</taxon>
        <taxon>Gardenieae complex</taxon>
        <taxon>Bertiereae - Coffeeae clade</taxon>
        <taxon>Coffeeae</taxon>
        <taxon>Coffea</taxon>
    </lineage>
</organism>
<dbReference type="Pfam" id="PF03372">
    <property type="entry name" value="Exo_endo_phos"/>
    <property type="match status" value="1"/>
</dbReference>
<dbReference type="InterPro" id="IPR036691">
    <property type="entry name" value="Endo/exonu/phosph_ase_sf"/>
</dbReference>
<sequence>MIDASQLQSLIQKFKFKLGLCNPTNKIWILWREGVAVDVQVSSDQLLHLAITHETWTRVVFGTFVYAKCTTVERRPLWQDLISISRRVGGEPWLVGGDFNAIVSLDEYLGPAQQDLQAVSEFADTIADCGLNTLPAFGSRFTWSGIRRGRWVWKRLDRILANTDWQQAYPCGSVQHLSRTGSDHSPLLLRMNNHQGTPRPSAFKFQQMWVRHPTFLEVVRASWEREVQGYGMFAFSSKLKRLKQVLKEWNKTTFGDIFANLKKAEAKVKECEIQMEGEDSDVLRSQWSSAQAALLRCLADEETYWKQKARVRWLKEGDANTKFFHASLLNKRSRLTIHQIQDNQGHLLETNDDIGQGAASFFPAAPLRIRRG</sequence>
<dbReference type="Gene3D" id="3.60.10.10">
    <property type="entry name" value="Endonuclease/exonuclease/phosphatase"/>
    <property type="match status" value="1"/>
</dbReference>
<reference evidence="2" key="1">
    <citation type="journal article" date="2025" name="Foods">
        <title>Unveiling the Microbial Signatures of Arabica Coffee Cherries: Insights into Ripeness Specific Diversity, Functional Traits, and Implications for Quality and Safety.</title>
        <authorList>
            <consortium name="RefSeq"/>
            <person name="Tenea G.N."/>
            <person name="Cifuentes V."/>
            <person name="Reyes P."/>
            <person name="Cevallos-Vallejos M."/>
        </authorList>
    </citation>
    <scope>NUCLEOTIDE SEQUENCE [LARGE SCALE GENOMIC DNA]</scope>
</reference>
<keyword evidence="2" id="KW-1185">Reference proteome</keyword>
<dbReference type="OrthoDB" id="1742302at2759"/>
<dbReference type="PANTHER" id="PTHR33710:SF71">
    <property type="entry name" value="ENDONUCLEASE_EXONUCLEASE_PHOSPHATASE DOMAIN-CONTAINING PROTEIN"/>
    <property type="match status" value="1"/>
</dbReference>
<dbReference type="GO" id="GO:0003824">
    <property type="term" value="F:catalytic activity"/>
    <property type="evidence" value="ECO:0007669"/>
    <property type="project" value="InterPro"/>
</dbReference>
<proteinExistence type="predicted"/>
<protein>
    <recommendedName>
        <fullName evidence="1">Endonuclease/exonuclease/phosphatase domain-containing protein</fullName>
    </recommendedName>
</protein>
<dbReference type="RefSeq" id="XP_027071893.2">
    <property type="nucleotide sequence ID" value="XM_027216092.2"/>
</dbReference>
<evidence type="ECO:0000259" key="1">
    <source>
        <dbReference type="Pfam" id="PF03372"/>
    </source>
</evidence>
<evidence type="ECO:0000313" key="3">
    <source>
        <dbReference type="RefSeq" id="XP_027071893.2"/>
    </source>
</evidence>